<dbReference type="VEuPathDB" id="AmoebaDB:EHI5A_011900"/>
<dbReference type="AlphaFoldDB" id="A0A175JL44"/>
<protein>
    <submittedName>
        <fullName evidence="2">Uncharacterized protein</fullName>
    </submittedName>
</protein>
<dbReference type="VEuPathDB" id="AmoebaDB:KM1_013480"/>
<comment type="caution">
    <text evidence="2">The sequence shown here is derived from an EMBL/GenBank/DDBJ whole genome shotgun (WGS) entry which is preliminary data.</text>
</comment>
<gene>
    <name evidence="2" type="ORF">CL6EHI_194490</name>
</gene>
<proteinExistence type="predicted"/>
<evidence type="ECO:0000256" key="1">
    <source>
        <dbReference type="SAM" id="MobiDB-lite"/>
    </source>
</evidence>
<dbReference type="EMBL" id="BDEQ01000001">
    <property type="protein sequence ID" value="GAT94421.1"/>
    <property type="molecule type" value="Genomic_DNA"/>
</dbReference>
<reference evidence="2 3" key="1">
    <citation type="submission" date="2016-05" db="EMBL/GenBank/DDBJ databases">
        <title>First whole genome sequencing of Entamoeba histolytica HM1:IMSS-clone-6.</title>
        <authorList>
            <person name="Mukherjee Avik.K."/>
            <person name="Izumyama S."/>
            <person name="Nakada-Tsukui K."/>
            <person name="Nozaki T."/>
        </authorList>
    </citation>
    <scope>NUCLEOTIDE SEQUENCE [LARGE SCALE GENOMIC DNA]</scope>
    <source>
        <strain evidence="2 3">HM1:IMSS clone 6</strain>
    </source>
</reference>
<name>A0A175JL44_ENTHI</name>
<dbReference type="VEuPathDB" id="AmoebaDB:EHI_194490"/>
<feature type="compositionally biased region" description="Basic and acidic residues" evidence="1">
    <location>
        <begin position="1"/>
        <end position="28"/>
    </location>
</feature>
<evidence type="ECO:0000313" key="3">
    <source>
        <dbReference type="Proteomes" id="UP000078387"/>
    </source>
</evidence>
<dbReference type="eggNOG" id="ENOG502RD0Z">
    <property type="taxonomic scope" value="Eukaryota"/>
</dbReference>
<accession>A0A175JL44</accession>
<feature type="region of interest" description="Disordered" evidence="1">
    <location>
        <begin position="1"/>
        <end position="53"/>
    </location>
</feature>
<dbReference type="Proteomes" id="UP000078387">
    <property type="component" value="Unassembled WGS sequence"/>
</dbReference>
<dbReference type="VEuPathDB" id="AmoebaDB:EHI7A_005240"/>
<dbReference type="VEuPathDB" id="AmoebaDB:EHI8A_003370"/>
<evidence type="ECO:0000313" key="2">
    <source>
        <dbReference type="EMBL" id="GAT94421.1"/>
    </source>
</evidence>
<organism evidence="2 3">
    <name type="scientific">Entamoeba histolytica</name>
    <dbReference type="NCBI Taxonomy" id="5759"/>
    <lineage>
        <taxon>Eukaryota</taxon>
        <taxon>Amoebozoa</taxon>
        <taxon>Evosea</taxon>
        <taxon>Archamoebae</taxon>
        <taxon>Mastigamoebida</taxon>
        <taxon>Entamoebidae</taxon>
        <taxon>Entamoeba</taxon>
    </lineage>
</organism>
<sequence length="389" mass="44242">MSVGNDDSKLKIEEEIKQEISLNEKIESDNNSNKQDEEQTTQSTPSTPKQSGVSLKELIAQQHQQQKKKEVVMASIFIQRKISESAEEPKRTISCDYSPETKEKHSRLRVEEFFRTILHSNNPCHKLDIPKYLMLPIPSNVLMESIIIPQDTSKIRLLGTAYAAHSNSYATIFTRVYSTHRIILVADPVHTINADYASQQFASLFFKCYETQFSSIISATNTVEALVETMTDIDIVFSKNKLVPVNFTLLIIFNEDCGFGESKSSVLSLVVGDFNVFKLNKTTGVKKICEEGNYRIGENTKDDAKVYFDWSYFNNDDALIITTTKEFQGVENPEKFLMEKFESTGVLDSIIKETSTVAVAFSLNIDLWHVHSFMGRPKKEWLKPQMIKA</sequence>